<dbReference type="SUPFAM" id="SSF54637">
    <property type="entry name" value="Thioesterase/thiol ester dehydrase-isomerase"/>
    <property type="match status" value="2"/>
</dbReference>
<sequence length="357" mass="36758">MTGSSEAGTAAGIVHDAATRTGGGKAVRTVAGEPAAAPAAPSGGAAPHPRRESPVGAGRVCGGPSPSEAASITQLLGLTVDPVRRRGRFVAADHLLNTRGTLWGGCGLAAAMEFVRVCGGRDGVWAQTQFLAPVEAGRTVDLEIDPAGRGLSQAVVRATVEGRPVFVTSGTFGRGGGDVTRFAPPAHWAPAPEDCPPREYPTWLDYRDDGLVSLLDQRWARPARVDLDGTPGTGRSALWLRLRPPLAPAGAALAVLGDLAPAALIEAIGDMAFGTSLDNHLRLVAPACGPAVLPAGEWILLDVRVEGIVRNVAHLGGRMYAGDGTLIAVTGQSVLVHRVRPPERGGVDRAARSRLSG</sequence>
<dbReference type="InterPro" id="IPR049450">
    <property type="entry name" value="ACOT8-like_C"/>
</dbReference>
<dbReference type="EMBL" id="FZMO01000024">
    <property type="protein sequence ID" value="SNQ45987.1"/>
    <property type="molecule type" value="Genomic_DNA"/>
</dbReference>
<accession>A0A2I2KK11</accession>
<dbReference type="InterPro" id="IPR029069">
    <property type="entry name" value="HotDog_dom_sf"/>
</dbReference>
<feature type="region of interest" description="Disordered" evidence="1">
    <location>
        <begin position="1"/>
        <end position="66"/>
    </location>
</feature>
<dbReference type="AlphaFoldDB" id="A0A2I2KK11"/>
<feature type="compositionally biased region" description="Low complexity" evidence="1">
    <location>
        <begin position="31"/>
        <end position="47"/>
    </location>
</feature>
<reference evidence="3 4" key="1">
    <citation type="submission" date="2017-06" db="EMBL/GenBank/DDBJ databases">
        <authorList>
            <person name="Kim H.J."/>
            <person name="Triplett B.A."/>
        </authorList>
    </citation>
    <scope>NUCLEOTIDE SEQUENCE [LARGE SCALE GENOMIC DNA]</scope>
    <source>
        <strain evidence="3">FRACA_ARgP5</strain>
    </source>
</reference>
<evidence type="ECO:0000259" key="2">
    <source>
        <dbReference type="Pfam" id="PF20789"/>
    </source>
</evidence>
<evidence type="ECO:0000256" key="1">
    <source>
        <dbReference type="SAM" id="MobiDB-lite"/>
    </source>
</evidence>
<dbReference type="Pfam" id="PF20789">
    <property type="entry name" value="4HBT_3C"/>
    <property type="match status" value="1"/>
</dbReference>
<dbReference type="RefSeq" id="WP_243407134.1">
    <property type="nucleotide sequence ID" value="NZ_FZMO01000024.1"/>
</dbReference>
<keyword evidence="4" id="KW-1185">Reference proteome</keyword>
<dbReference type="Proteomes" id="UP000234331">
    <property type="component" value="Unassembled WGS sequence"/>
</dbReference>
<proteinExistence type="predicted"/>
<feature type="domain" description="Acyl-CoA thioesterase-like C-terminal" evidence="2">
    <location>
        <begin position="192"/>
        <end position="336"/>
    </location>
</feature>
<dbReference type="Gene3D" id="2.40.160.210">
    <property type="entry name" value="Acyl-CoA thioesterase, double hotdog domain"/>
    <property type="match status" value="1"/>
</dbReference>
<evidence type="ECO:0000313" key="3">
    <source>
        <dbReference type="EMBL" id="SNQ45987.1"/>
    </source>
</evidence>
<organism evidence="3 4">
    <name type="scientific">Frankia canadensis</name>
    <dbReference type="NCBI Taxonomy" id="1836972"/>
    <lineage>
        <taxon>Bacteria</taxon>
        <taxon>Bacillati</taxon>
        <taxon>Actinomycetota</taxon>
        <taxon>Actinomycetes</taxon>
        <taxon>Frankiales</taxon>
        <taxon>Frankiaceae</taxon>
        <taxon>Frankia</taxon>
    </lineage>
</organism>
<evidence type="ECO:0000313" key="4">
    <source>
        <dbReference type="Proteomes" id="UP000234331"/>
    </source>
</evidence>
<dbReference type="InterPro" id="IPR042171">
    <property type="entry name" value="Acyl-CoA_hotdog"/>
</dbReference>
<protein>
    <submittedName>
        <fullName evidence="3">Acyl-CoA thioesterase (Modular protein)</fullName>
    </submittedName>
</protein>
<name>A0A2I2KK11_9ACTN</name>
<gene>
    <name evidence="3" type="ORF">FRACA_120050</name>
</gene>